<dbReference type="Proteomes" id="UP000305202">
    <property type="component" value="Unassembled WGS sequence"/>
</dbReference>
<reference evidence="3 4" key="1">
    <citation type="submission" date="2019-04" db="EMBL/GenBank/DDBJ databases">
        <authorList>
            <person name="Li M."/>
            <person name="Gao C."/>
        </authorList>
    </citation>
    <scope>NUCLEOTIDE SEQUENCE [LARGE SCALE GENOMIC DNA]</scope>
    <source>
        <strain evidence="3 4">BGMRC 2031</strain>
    </source>
</reference>
<dbReference type="PANTHER" id="PTHR37951">
    <property type="entry name" value="CYTOPLASMIC PROTEIN-RELATED"/>
    <property type="match status" value="1"/>
</dbReference>
<keyword evidence="4" id="KW-1185">Reference proteome</keyword>
<dbReference type="InterPro" id="IPR017740">
    <property type="entry name" value="TssA-like"/>
</dbReference>
<organism evidence="3 4">
    <name type="scientific">Martelella alba</name>
    <dbReference type="NCBI Taxonomy" id="2590451"/>
    <lineage>
        <taxon>Bacteria</taxon>
        <taxon>Pseudomonadati</taxon>
        <taxon>Pseudomonadota</taxon>
        <taxon>Alphaproteobacteria</taxon>
        <taxon>Hyphomicrobiales</taxon>
        <taxon>Aurantimonadaceae</taxon>
        <taxon>Martelella</taxon>
    </lineage>
</organism>
<comment type="caution">
    <text evidence="3">The sequence shown here is derived from an EMBL/GenBank/DDBJ whole genome shotgun (WGS) entry which is preliminary data.</text>
</comment>
<accession>A0ABY2SI13</accession>
<dbReference type="Pfam" id="PF06812">
    <property type="entry name" value="ImpA_N"/>
    <property type="match status" value="1"/>
</dbReference>
<protein>
    <submittedName>
        <fullName evidence="3">Type VI secretion system protein TssA</fullName>
    </submittedName>
</protein>
<dbReference type="InterPro" id="IPR010657">
    <property type="entry name" value="ImpA_N"/>
</dbReference>
<dbReference type="NCBIfam" id="TIGR03363">
    <property type="entry name" value="VI_chp_8"/>
    <property type="match status" value="1"/>
</dbReference>
<gene>
    <name evidence="3" type="primary">tssA</name>
    <name evidence="3" type="ORF">FCN80_18515</name>
</gene>
<evidence type="ECO:0000313" key="3">
    <source>
        <dbReference type="EMBL" id="TKI04332.1"/>
    </source>
</evidence>
<feature type="region of interest" description="Disordered" evidence="1">
    <location>
        <begin position="232"/>
        <end position="259"/>
    </location>
</feature>
<proteinExistence type="predicted"/>
<dbReference type="EMBL" id="SZPQ01000030">
    <property type="protein sequence ID" value="TKI04332.1"/>
    <property type="molecule type" value="Genomic_DNA"/>
</dbReference>
<dbReference type="PANTHER" id="PTHR37951:SF1">
    <property type="entry name" value="TYPE VI SECRETION SYSTEM COMPONENT TSSA1"/>
    <property type="match status" value="1"/>
</dbReference>
<feature type="domain" description="ImpA N-terminal" evidence="2">
    <location>
        <begin position="7"/>
        <end position="129"/>
    </location>
</feature>
<evidence type="ECO:0000259" key="2">
    <source>
        <dbReference type="Pfam" id="PF06812"/>
    </source>
</evidence>
<evidence type="ECO:0000313" key="4">
    <source>
        <dbReference type="Proteomes" id="UP000305202"/>
    </source>
</evidence>
<evidence type="ECO:0000256" key="1">
    <source>
        <dbReference type="SAM" id="MobiDB-lite"/>
    </source>
</evidence>
<sequence length="333" mass="36099">MKLEALLAPVSATQPCGENLEYDAECLHMLQMARGKPEQQFGDTLIAAQEPDWRQVELTALRLLARSKDLRILLPLAQAWTAQRALAGYADGLALIAGALERYWESLLPALCQDGEPDPFMRINALRELGEGFTLTRLVRRSPFLRVDGCSLTVAETLRGLEDGGGESRYAGGPARLQQAVRRGISPHARHIAPAIAAAKRILDILRRRLGEGALPEMPALLASLESLAPEHASAPAGDDEPSISDAASKDSLCPAGRRDGGAWREIATREEAVRALAQVKRYFSRFEPGHPAPLLLARIEQLMGQDFMGIIGNLAPSAVAQFEQVLGGHGRE</sequence>
<dbReference type="RefSeq" id="WP_136991647.1">
    <property type="nucleotide sequence ID" value="NZ_SZPQ01000030.1"/>
</dbReference>
<name>A0ABY2SI13_9HYPH</name>